<keyword evidence="4" id="KW-1185">Reference proteome</keyword>
<feature type="domain" description="Spore coat protein U/FanG" evidence="2">
    <location>
        <begin position="37"/>
        <end position="160"/>
    </location>
</feature>
<reference evidence="3 4" key="1">
    <citation type="submission" date="2020-04" db="EMBL/GenBank/DDBJ databases">
        <title>The draft genome of Kluyvera sichuanensis strain SCKS090646.</title>
        <authorList>
            <person name="Wei L."/>
            <person name="Liu L."/>
            <person name="Feng Y."/>
            <person name="Zong Z."/>
        </authorList>
    </citation>
    <scope>NUCLEOTIDE SEQUENCE [LARGE SCALE GENOMIC DNA]</scope>
    <source>
        <strain evidence="3 4">090646</strain>
    </source>
</reference>
<sequence>MINRQATALTLTAISILFSSAAFADNAARTDQVRGADMHVNLTVEKSCQISVDDMNFGSRASDSGDATASANATVTCTTGTSYNLSSEKSHDYNMSNNNGTDKVAYALYSDADDTNELSTTGIPQTGTGTAQVIPIYGKVTADALSQAPAGVYADTVTLTVSY</sequence>
<feature type="signal peptide" evidence="1">
    <location>
        <begin position="1"/>
        <end position="24"/>
    </location>
</feature>
<dbReference type="RefSeq" id="WP_185666190.1">
    <property type="nucleotide sequence ID" value="NZ_CP162271.1"/>
</dbReference>
<evidence type="ECO:0000313" key="3">
    <source>
        <dbReference type="EMBL" id="MBC1184372.1"/>
    </source>
</evidence>
<dbReference type="Pfam" id="PF05229">
    <property type="entry name" value="SCPU"/>
    <property type="match status" value="1"/>
</dbReference>
<dbReference type="InterPro" id="IPR053167">
    <property type="entry name" value="Spore_coat_component"/>
</dbReference>
<protein>
    <submittedName>
        <fullName evidence="3">Spore coat protein U domain-containing protein</fullName>
    </submittedName>
</protein>
<keyword evidence="1" id="KW-0732">Signal</keyword>
<dbReference type="SMART" id="SM00972">
    <property type="entry name" value="SCPU"/>
    <property type="match status" value="1"/>
</dbReference>
<evidence type="ECO:0000256" key="1">
    <source>
        <dbReference type="SAM" id="SignalP"/>
    </source>
</evidence>
<comment type="caution">
    <text evidence="3">The sequence shown here is derived from an EMBL/GenBank/DDBJ whole genome shotgun (WGS) entry which is preliminary data.</text>
</comment>
<evidence type="ECO:0000259" key="2">
    <source>
        <dbReference type="Pfam" id="PF05229"/>
    </source>
</evidence>
<feature type="chain" id="PRO_5046578650" evidence="1">
    <location>
        <begin position="25"/>
        <end position="163"/>
    </location>
</feature>
<evidence type="ECO:0000313" key="4">
    <source>
        <dbReference type="Proteomes" id="UP000607331"/>
    </source>
</evidence>
<accession>A0ABR6RMN6</accession>
<gene>
    <name evidence="3" type="ORF">HII27_01435</name>
</gene>
<dbReference type="PANTHER" id="PTHR37089">
    <property type="entry name" value="PROTEIN U-RELATED"/>
    <property type="match status" value="1"/>
</dbReference>
<name>A0ABR6RMN6_9ENTR</name>
<dbReference type="EMBL" id="JABBJF010000001">
    <property type="protein sequence ID" value="MBC1184372.1"/>
    <property type="molecule type" value="Genomic_DNA"/>
</dbReference>
<dbReference type="InterPro" id="IPR007893">
    <property type="entry name" value="Spore_coat_U/FanG"/>
</dbReference>
<dbReference type="GeneID" id="98388346"/>
<dbReference type="Proteomes" id="UP000607331">
    <property type="component" value="Unassembled WGS sequence"/>
</dbReference>
<keyword evidence="3" id="KW-0167">Capsid protein</keyword>
<proteinExistence type="predicted"/>
<keyword evidence="3" id="KW-0946">Virion</keyword>
<organism evidence="3 4">
    <name type="scientific">Kluyvera sichuanensis</name>
    <dbReference type="NCBI Taxonomy" id="2725494"/>
    <lineage>
        <taxon>Bacteria</taxon>
        <taxon>Pseudomonadati</taxon>
        <taxon>Pseudomonadota</taxon>
        <taxon>Gammaproteobacteria</taxon>
        <taxon>Enterobacterales</taxon>
        <taxon>Enterobacteriaceae</taxon>
        <taxon>Kluyvera</taxon>
    </lineage>
</organism>